<evidence type="ECO:0000313" key="2">
    <source>
        <dbReference type="EMBL" id="WOG86654.1"/>
    </source>
</evidence>
<dbReference type="AlphaFoldDB" id="A0AAF1AKK5"/>
<keyword evidence="3" id="KW-1185">Reference proteome</keyword>
<evidence type="ECO:0000259" key="1">
    <source>
        <dbReference type="PROSITE" id="PS50878"/>
    </source>
</evidence>
<gene>
    <name evidence="2" type="ORF">DCAR_0205871</name>
</gene>
<feature type="domain" description="Reverse transcriptase" evidence="1">
    <location>
        <begin position="1"/>
        <end position="152"/>
    </location>
</feature>
<dbReference type="Pfam" id="PF17919">
    <property type="entry name" value="RT_RNaseH_2"/>
    <property type="match status" value="1"/>
</dbReference>
<dbReference type="SUPFAM" id="SSF56672">
    <property type="entry name" value="DNA/RNA polymerases"/>
    <property type="match status" value="1"/>
</dbReference>
<dbReference type="InterPro" id="IPR000477">
    <property type="entry name" value="RT_dom"/>
</dbReference>
<accession>A0AAF1AKK5</accession>
<dbReference type="Proteomes" id="UP000077755">
    <property type="component" value="Chromosome 2"/>
</dbReference>
<dbReference type="InterPro" id="IPR043502">
    <property type="entry name" value="DNA/RNA_pol_sf"/>
</dbReference>
<dbReference type="Gene3D" id="3.30.70.270">
    <property type="match status" value="2"/>
</dbReference>
<dbReference type="PANTHER" id="PTHR24559:SF444">
    <property type="entry name" value="REVERSE TRANSCRIPTASE DOMAIN-CONTAINING PROTEIN"/>
    <property type="match status" value="1"/>
</dbReference>
<name>A0AAF1AKK5_DAUCS</name>
<dbReference type="CDD" id="cd01647">
    <property type="entry name" value="RT_LTR"/>
    <property type="match status" value="1"/>
</dbReference>
<organism evidence="2 3">
    <name type="scientific">Daucus carota subsp. sativus</name>
    <name type="common">Carrot</name>
    <dbReference type="NCBI Taxonomy" id="79200"/>
    <lineage>
        <taxon>Eukaryota</taxon>
        <taxon>Viridiplantae</taxon>
        <taxon>Streptophyta</taxon>
        <taxon>Embryophyta</taxon>
        <taxon>Tracheophyta</taxon>
        <taxon>Spermatophyta</taxon>
        <taxon>Magnoliopsida</taxon>
        <taxon>eudicotyledons</taxon>
        <taxon>Gunneridae</taxon>
        <taxon>Pentapetalae</taxon>
        <taxon>asterids</taxon>
        <taxon>campanulids</taxon>
        <taxon>Apiales</taxon>
        <taxon>Apiaceae</taxon>
        <taxon>Apioideae</taxon>
        <taxon>Scandiceae</taxon>
        <taxon>Daucinae</taxon>
        <taxon>Daucus</taxon>
        <taxon>Daucus sect. Daucus</taxon>
    </lineage>
</organism>
<dbReference type="InterPro" id="IPR053134">
    <property type="entry name" value="RNA-dir_DNA_polymerase"/>
</dbReference>
<dbReference type="PANTHER" id="PTHR24559">
    <property type="entry name" value="TRANSPOSON TY3-I GAG-POL POLYPROTEIN"/>
    <property type="match status" value="1"/>
</dbReference>
<dbReference type="InterPro" id="IPR043128">
    <property type="entry name" value="Rev_trsase/Diguanyl_cyclase"/>
</dbReference>
<dbReference type="PROSITE" id="PS50878">
    <property type="entry name" value="RT_POL"/>
    <property type="match status" value="1"/>
</dbReference>
<dbReference type="InterPro" id="IPR041577">
    <property type="entry name" value="RT_RNaseH_2"/>
</dbReference>
<proteinExistence type="predicted"/>
<dbReference type="Pfam" id="PF00078">
    <property type="entry name" value="RVT_1"/>
    <property type="match status" value="1"/>
</dbReference>
<dbReference type="EMBL" id="CP093344">
    <property type="protein sequence ID" value="WOG86654.1"/>
    <property type="molecule type" value="Genomic_DNA"/>
</dbReference>
<dbReference type="Gene3D" id="3.10.20.370">
    <property type="match status" value="1"/>
</dbReference>
<evidence type="ECO:0000313" key="3">
    <source>
        <dbReference type="Proteomes" id="UP000077755"/>
    </source>
</evidence>
<reference evidence="2" key="1">
    <citation type="journal article" date="2016" name="Nat. Genet.">
        <title>A high-quality carrot genome assembly provides new insights into carotenoid accumulation and asterid genome evolution.</title>
        <authorList>
            <person name="Iorizzo M."/>
            <person name="Ellison S."/>
            <person name="Senalik D."/>
            <person name="Zeng P."/>
            <person name="Satapoomin P."/>
            <person name="Huang J."/>
            <person name="Bowman M."/>
            <person name="Iovene M."/>
            <person name="Sanseverino W."/>
            <person name="Cavagnaro P."/>
            <person name="Yildiz M."/>
            <person name="Macko-Podgorni A."/>
            <person name="Moranska E."/>
            <person name="Grzebelus E."/>
            <person name="Grzebelus D."/>
            <person name="Ashrafi H."/>
            <person name="Zheng Z."/>
            <person name="Cheng S."/>
            <person name="Spooner D."/>
            <person name="Van Deynze A."/>
            <person name="Simon P."/>
        </authorList>
    </citation>
    <scope>NUCLEOTIDE SEQUENCE</scope>
    <source>
        <tissue evidence="2">Leaf</tissue>
    </source>
</reference>
<protein>
    <recommendedName>
        <fullName evidence="1">Reverse transcriptase domain-containing protein</fullName>
    </recommendedName>
</protein>
<reference evidence="2" key="2">
    <citation type="submission" date="2022-03" db="EMBL/GenBank/DDBJ databases">
        <title>Draft title - Genomic analysis of global carrot germplasm unveils the trajectory of domestication and the origin of high carotenoid orange carrot.</title>
        <authorList>
            <person name="Iorizzo M."/>
            <person name="Ellison S."/>
            <person name="Senalik D."/>
            <person name="Macko-Podgorni A."/>
            <person name="Grzebelus D."/>
            <person name="Bostan H."/>
            <person name="Rolling W."/>
            <person name="Curaba J."/>
            <person name="Simon P."/>
        </authorList>
    </citation>
    <scope>NUCLEOTIDE SEQUENCE</scope>
    <source>
        <tissue evidence="2">Leaf</tissue>
    </source>
</reference>
<sequence length="333" mass="37675">MCVDYTDLNAACPKDPYPLPSIDQLIDATAGHLMLSFMDAFSGYNQIKMAPEDCEKTAFITHRGVYCYKVMPFGLINAGATYQRMMNKIFAPQLGRNMEVYVDDMIVKSMLQETHLTDLRECFANLRKHSMKLNPDKCTFALGAGKFLGFLVSQRGIEANPEKIQAIIDMQPPKTIKDVQRLTGRLAALRRFISKLAERCLPFFDTLKGALKTKKLTWTEECQKAFEDLKMYLASAPLLTTASPSEPLSLYLAVSDKAVGAVLIREAETVQRPVYYVSQTLKDAETRYPNTEKTALALVMESRKLRHYFQGREIRVVTNQPLRKILHKPELSG</sequence>